<sequence length="117" mass="12171">MLWASGALNVITGVLLLLQLGNDELVQRFGGSGPLIVFAVAIAILGAVTLIVAGGLFGGSYGARVVATAFQSLSIVAAVILSVTTPWLLWLAVISILLSVTALVLLYLPRSNTFFRS</sequence>
<feature type="transmembrane region" description="Helical" evidence="1">
    <location>
        <begin position="33"/>
        <end position="54"/>
    </location>
</feature>
<keyword evidence="1" id="KW-0812">Transmembrane</keyword>
<keyword evidence="1" id="KW-0472">Membrane</keyword>
<evidence type="ECO:0000256" key="1">
    <source>
        <dbReference type="SAM" id="Phobius"/>
    </source>
</evidence>
<comment type="caution">
    <text evidence="2">The sequence shown here is derived from an EMBL/GenBank/DDBJ whole genome shotgun (WGS) entry which is preliminary data.</text>
</comment>
<dbReference type="Proteomes" id="UP000291483">
    <property type="component" value="Unassembled WGS sequence"/>
</dbReference>
<dbReference type="AlphaFoldDB" id="A0A4Q8ANQ1"/>
<keyword evidence="3" id="KW-1185">Reference proteome</keyword>
<evidence type="ECO:0000313" key="3">
    <source>
        <dbReference type="Proteomes" id="UP000291483"/>
    </source>
</evidence>
<protein>
    <submittedName>
        <fullName evidence="2">Uncharacterized protein</fullName>
    </submittedName>
</protein>
<proteinExistence type="predicted"/>
<feature type="transmembrane region" description="Helical" evidence="1">
    <location>
        <begin position="61"/>
        <end position="81"/>
    </location>
</feature>
<reference evidence="2 3" key="1">
    <citation type="submission" date="2019-02" db="EMBL/GenBank/DDBJ databases">
        <title>Sequencing the genomes of 1000 actinobacteria strains.</title>
        <authorList>
            <person name="Klenk H.-P."/>
        </authorList>
    </citation>
    <scope>NUCLEOTIDE SEQUENCE [LARGE SCALE GENOMIC DNA]</scope>
    <source>
        <strain evidence="2 3">DSM 18319</strain>
    </source>
</reference>
<feature type="transmembrane region" description="Helical" evidence="1">
    <location>
        <begin position="87"/>
        <end position="108"/>
    </location>
</feature>
<keyword evidence="1" id="KW-1133">Transmembrane helix</keyword>
<evidence type="ECO:0000313" key="2">
    <source>
        <dbReference type="EMBL" id="RZU65579.1"/>
    </source>
</evidence>
<gene>
    <name evidence="2" type="ORF">EV379_1913</name>
</gene>
<accession>A0A4Q8ANQ1</accession>
<name>A0A4Q8ANQ1_9MICO</name>
<organism evidence="2 3">
    <name type="scientific">Microterricola gilva</name>
    <dbReference type="NCBI Taxonomy" id="393267"/>
    <lineage>
        <taxon>Bacteria</taxon>
        <taxon>Bacillati</taxon>
        <taxon>Actinomycetota</taxon>
        <taxon>Actinomycetes</taxon>
        <taxon>Micrococcales</taxon>
        <taxon>Microbacteriaceae</taxon>
        <taxon>Microterricola</taxon>
    </lineage>
</organism>
<dbReference type="EMBL" id="SHLC01000001">
    <property type="protein sequence ID" value="RZU65579.1"/>
    <property type="molecule type" value="Genomic_DNA"/>
</dbReference>